<keyword evidence="1" id="KW-0732">Signal</keyword>
<evidence type="ECO:0000256" key="1">
    <source>
        <dbReference type="SAM" id="SignalP"/>
    </source>
</evidence>
<evidence type="ECO:0000313" key="2">
    <source>
        <dbReference type="EMBL" id="KAF9729823.1"/>
    </source>
</evidence>
<dbReference type="AlphaFoldDB" id="A0A9P6G7A9"/>
<dbReference type="EMBL" id="WJXW01000015">
    <property type="protein sequence ID" value="KAF9729823.1"/>
    <property type="molecule type" value="Genomic_DNA"/>
</dbReference>
<comment type="caution">
    <text evidence="2">The sequence shown here is derived from an EMBL/GenBank/DDBJ whole genome shotgun (WGS) entry which is preliminary data.</text>
</comment>
<reference evidence="2" key="1">
    <citation type="journal article" date="2020" name="Mol. Plant Microbe Interact.">
        <title>Genome Sequence of the Biocontrol Agent Coniothyrium minitans strain Conio (IMI 134523).</title>
        <authorList>
            <person name="Patel D."/>
            <person name="Shittu T.A."/>
            <person name="Baroncelli R."/>
            <person name="Muthumeenakshi S."/>
            <person name="Osborne T.H."/>
            <person name="Janganan T.K."/>
            <person name="Sreenivasaprasad S."/>
        </authorList>
    </citation>
    <scope>NUCLEOTIDE SEQUENCE</scope>
    <source>
        <strain evidence="2">Conio</strain>
    </source>
</reference>
<dbReference type="Proteomes" id="UP000756921">
    <property type="component" value="Unassembled WGS sequence"/>
</dbReference>
<organism evidence="2 3">
    <name type="scientific">Paraphaeosphaeria minitans</name>
    <dbReference type="NCBI Taxonomy" id="565426"/>
    <lineage>
        <taxon>Eukaryota</taxon>
        <taxon>Fungi</taxon>
        <taxon>Dikarya</taxon>
        <taxon>Ascomycota</taxon>
        <taxon>Pezizomycotina</taxon>
        <taxon>Dothideomycetes</taxon>
        <taxon>Pleosporomycetidae</taxon>
        <taxon>Pleosporales</taxon>
        <taxon>Massarineae</taxon>
        <taxon>Didymosphaeriaceae</taxon>
        <taxon>Paraphaeosphaeria</taxon>
    </lineage>
</organism>
<keyword evidence="3" id="KW-1185">Reference proteome</keyword>
<evidence type="ECO:0000313" key="3">
    <source>
        <dbReference type="Proteomes" id="UP000756921"/>
    </source>
</evidence>
<gene>
    <name evidence="2" type="ORF">PMIN01_11756</name>
</gene>
<proteinExistence type="predicted"/>
<protein>
    <submittedName>
        <fullName evidence="2">Uncharacterized protein</fullName>
    </submittedName>
</protein>
<name>A0A9P6G7A9_9PLEO</name>
<feature type="signal peptide" evidence="1">
    <location>
        <begin position="1"/>
        <end position="15"/>
    </location>
</feature>
<accession>A0A9P6G7A9</accession>
<feature type="chain" id="PRO_5040315262" evidence="1">
    <location>
        <begin position="16"/>
        <end position="70"/>
    </location>
</feature>
<sequence length="70" mass="7735">MRFLSFLISGAAVMALPQPDTGKTGSIVDLLDPYFYANEPCIVSRKKPLDDTAFQPGSKDYHRILATCIE</sequence>